<evidence type="ECO:0000256" key="1">
    <source>
        <dbReference type="SAM" id="Phobius"/>
    </source>
</evidence>
<keyword evidence="1" id="KW-0812">Transmembrane</keyword>
<dbReference type="Gene3D" id="3.30.70.2970">
    <property type="entry name" value="Protein of unknown function (DUF541), domain 2"/>
    <property type="match status" value="1"/>
</dbReference>
<evidence type="ECO:0008006" key="4">
    <source>
        <dbReference type="Google" id="ProtNLM"/>
    </source>
</evidence>
<dbReference type="RefSeq" id="WP_209660247.1">
    <property type="nucleotide sequence ID" value="NZ_JAGGLI010000009.1"/>
</dbReference>
<keyword evidence="1" id="KW-0472">Membrane</keyword>
<keyword evidence="3" id="KW-1185">Reference proteome</keyword>
<organism evidence="2 3">
    <name type="scientific">Acetoanaerobium pronyense</name>
    <dbReference type="NCBI Taxonomy" id="1482736"/>
    <lineage>
        <taxon>Bacteria</taxon>
        <taxon>Bacillati</taxon>
        <taxon>Bacillota</taxon>
        <taxon>Clostridia</taxon>
        <taxon>Peptostreptococcales</taxon>
        <taxon>Filifactoraceae</taxon>
        <taxon>Acetoanaerobium</taxon>
    </lineage>
</organism>
<name>A0ABS4KJ90_9FIRM</name>
<evidence type="ECO:0000313" key="2">
    <source>
        <dbReference type="EMBL" id="MBP2027291.1"/>
    </source>
</evidence>
<dbReference type="InterPro" id="IPR052022">
    <property type="entry name" value="26kDa_periplasmic_antigen"/>
</dbReference>
<reference evidence="2 3" key="1">
    <citation type="submission" date="2021-03" db="EMBL/GenBank/DDBJ databases">
        <title>Genomic Encyclopedia of Type Strains, Phase IV (KMG-IV): sequencing the most valuable type-strain genomes for metagenomic binning, comparative biology and taxonomic classification.</title>
        <authorList>
            <person name="Goeker M."/>
        </authorList>
    </citation>
    <scope>NUCLEOTIDE SEQUENCE [LARGE SCALE GENOMIC DNA]</scope>
    <source>
        <strain evidence="2 3">DSM 27512</strain>
    </source>
</reference>
<sequence length="244" mass="26610">MEQKGFISIVVSIILGVSLFASAFVVSQGIRSIRSSGNEISLKGSAKEEIKSDYAVWSGSFSANNIELQAAYQDLENSAEEVKAFLVSKGFSENDIIFSSVSTMPINAISPSGMYTNSIESYRLSQNVEIRSNDVDQVAEISRTSTELINQGITFESYPPQYFYTKLADKKIQMIEMATLDAKARADAMLKSSGKTAGQLKSASVGIFQITPLYSNEISDYGINDTSSIDKEITAVISCTFEIE</sequence>
<keyword evidence="1" id="KW-1133">Transmembrane helix</keyword>
<feature type="transmembrane region" description="Helical" evidence="1">
    <location>
        <begin position="6"/>
        <end position="26"/>
    </location>
</feature>
<accession>A0ABS4KJ90</accession>
<dbReference type="EMBL" id="JAGGLI010000009">
    <property type="protein sequence ID" value="MBP2027291.1"/>
    <property type="molecule type" value="Genomic_DNA"/>
</dbReference>
<dbReference type="InterPro" id="IPR016907">
    <property type="entry name" value="UCP029033"/>
</dbReference>
<dbReference type="PANTHER" id="PTHR34387:SF2">
    <property type="entry name" value="SLR1258 PROTEIN"/>
    <property type="match status" value="1"/>
</dbReference>
<evidence type="ECO:0000313" key="3">
    <source>
        <dbReference type="Proteomes" id="UP001314903"/>
    </source>
</evidence>
<gene>
    <name evidence="2" type="ORF">J2Z35_001085</name>
</gene>
<comment type="caution">
    <text evidence="2">The sequence shown here is derived from an EMBL/GenBank/DDBJ whole genome shotgun (WGS) entry which is preliminary data.</text>
</comment>
<dbReference type="PANTHER" id="PTHR34387">
    <property type="entry name" value="SLR1258 PROTEIN"/>
    <property type="match status" value="1"/>
</dbReference>
<dbReference type="PIRSF" id="PIRSF029033">
    <property type="entry name" value="UCP029033"/>
    <property type="match status" value="1"/>
</dbReference>
<protein>
    <recommendedName>
        <fullName evidence="4">SIMPL domain-containing protein</fullName>
    </recommendedName>
</protein>
<proteinExistence type="predicted"/>
<dbReference type="InterPro" id="IPR007497">
    <property type="entry name" value="SIMPL/DUF541"/>
</dbReference>
<dbReference type="Pfam" id="PF04402">
    <property type="entry name" value="SIMPL"/>
    <property type="match status" value="1"/>
</dbReference>
<dbReference type="Proteomes" id="UP001314903">
    <property type="component" value="Unassembled WGS sequence"/>
</dbReference>